<evidence type="ECO:0000313" key="2">
    <source>
        <dbReference type="EMBL" id="GJQ10911.1"/>
    </source>
</evidence>
<dbReference type="GO" id="GO:0016887">
    <property type="term" value="F:ATP hydrolysis activity"/>
    <property type="evidence" value="ECO:0007669"/>
    <property type="project" value="TreeGrafter"/>
</dbReference>
<dbReference type="AlphaFoldDB" id="A0A9C7PV13"/>
<keyword evidence="3" id="KW-1185">Reference proteome</keyword>
<sequence length="352" mass="40043">MSSVICGVVYASHVPGSLVNRLSKLFYHFHLLETEQQLVDFLSYDATWLSGKDLAVELADTVAHIESQAFVSTLVGTDQHIWHILLLSPQPERKYYYRCWNADEVGSPCCVVDCISSIVEGALDSLLGIHSNSMETMGEDWQMIPFVSPLERLLRHQIPYCVWLPKYQRLSCFPRLQNVIIFPGSFHPLHRGHIELAKAAGQLSQRCVVFELSIENADKGKWSKSQVMERLSQFTSSLGYLCVLTVEPLFYKKAQLFPGAFFVVGVDTAQRMVDLKYYNHNYQEMITCLQPLMESGTKILVAGRIQDPCSNTGRYLTLQDVSIPWTLQSLFYPIPQELFRCDISSTMLRNKA</sequence>
<dbReference type="InterPro" id="IPR004821">
    <property type="entry name" value="Cyt_trans-like"/>
</dbReference>
<dbReference type="PANTHER" id="PTHR31285">
    <property type="entry name" value="NICOTINAMIDE MONONUCLEOTIDE ADENYLYLTRANSFERASE"/>
    <property type="match status" value="1"/>
</dbReference>
<feature type="domain" description="Cytidyltransferase-like" evidence="1">
    <location>
        <begin position="181"/>
        <end position="350"/>
    </location>
</feature>
<evidence type="ECO:0000259" key="1">
    <source>
        <dbReference type="Pfam" id="PF01467"/>
    </source>
</evidence>
<gene>
    <name evidence="2" type="ORF">GpartN1_g2702.t1</name>
</gene>
<name>A0A9C7PV13_9RHOD</name>
<reference evidence="2" key="2">
    <citation type="submission" date="2022-01" db="EMBL/GenBank/DDBJ databases">
        <authorList>
            <person name="Hirooka S."/>
            <person name="Miyagishima S.Y."/>
        </authorList>
    </citation>
    <scope>NUCLEOTIDE SEQUENCE</scope>
    <source>
        <strain evidence="2">NBRC 102759</strain>
    </source>
</reference>
<comment type="caution">
    <text evidence="2">The sequence shown here is derived from an EMBL/GenBank/DDBJ whole genome shotgun (WGS) entry which is preliminary data.</text>
</comment>
<proteinExistence type="predicted"/>
<dbReference type="Pfam" id="PF01467">
    <property type="entry name" value="CTP_transf_like"/>
    <property type="match status" value="1"/>
</dbReference>
<accession>A0A9C7PV13</accession>
<dbReference type="EMBL" id="BQMJ01000019">
    <property type="protein sequence ID" value="GJQ10911.1"/>
    <property type="molecule type" value="Genomic_DNA"/>
</dbReference>
<dbReference type="Proteomes" id="UP001061958">
    <property type="component" value="Unassembled WGS sequence"/>
</dbReference>
<dbReference type="GO" id="GO:0005737">
    <property type="term" value="C:cytoplasm"/>
    <property type="evidence" value="ECO:0007669"/>
    <property type="project" value="TreeGrafter"/>
</dbReference>
<dbReference type="Gene3D" id="3.40.50.620">
    <property type="entry name" value="HUPs"/>
    <property type="match status" value="1"/>
</dbReference>
<protein>
    <recommendedName>
        <fullName evidence="1">Cytidyltransferase-like domain-containing protein</fullName>
    </recommendedName>
</protein>
<dbReference type="GO" id="GO:0005634">
    <property type="term" value="C:nucleus"/>
    <property type="evidence" value="ECO:0007669"/>
    <property type="project" value="TreeGrafter"/>
</dbReference>
<dbReference type="InterPro" id="IPR014729">
    <property type="entry name" value="Rossmann-like_a/b/a_fold"/>
</dbReference>
<dbReference type="OrthoDB" id="3808at2759"/>
<organism evidence="2 3">
    <name type="scientific">Galdieria partita</name>
    <dbReference type="NCBI Taxonomy" id="83374"/>
    <lineage>
        <taxon>Eukaryota</taxon>
        <taxon>Rhodophyta</taxon>
        <taxon>Bangiophyceae</taxon>
        <taxon>Galdieriales</taxon>
        <taxon>Galdieriaceae</taxon>
        <taxon>Galdieria</taxon>
    </lineage>
</organism>
<reference evidence="2" key="1">
    <citation type="journal article" date="2022" name="Proc. Natl. Acad. Sci. U.S.A.">
        <title>Life cycle and functional genomics of the unicellular red alga Galdieria for elucidating algal and plant evolution and industrial use.</title>
        <authorList>
            <person name="Hirooka S."/>
            <person name="Itabashi T."/>
            <person name="Ichinose T.M."/>
            <person name="Onuma R."/>
            <person name="Fujiwara T."/>
            <person name="Yamashita S."/>
            <person name="Jong L.W."/>
            <person name="Tomita R."/>
            <person name="Iwane A.H."/>
            <person name="Miyagishima S.Y."/>
        </authorList>
    </citation>
    <scope>NUCLEOTIDE SEQUENCE</scope>
    <source>
        <strain evidence="2">NBRC 102759</strain>
    </source>
</reference>
<dbReference type="SUPFAM" id="SSF52374">
    <property type="entry name" value="Nucleotidylyl transferase"/>
    <property type="match status" value="1"/>
</dbReference>
<dbReference type="PANTHER" id="PTHR31285:SF0">
    <property type="entry name" value="NICOTINAMIDE MONONUCLEOTIDE ADENYLYLTRANSFERASE"/>
    <property type="match status" value="1"/>
</dbReference>
<dbReference type="GO" id="GO:0000309">
    <property type="term" value="F:nicotinamide-nucleotide adenylyltransferase activity"/>
    <property type="evidence" value="ECO:0007669"/>
    <property type="project" value="TreeGrafter"/>
</dbReference>
<evidence type="ECO:0000313" key="3">
    <source>
        <dbReference type="Proteomes" id="UP001061958"/>
    </source>
</evidence>